<evidence type="ECO:0008006" key="11">
    <source>
        <dbReference type="Google" id="ProtNLM"/>
    </source>
</evidence>
<dbReference type="Gene3D" id="3.30.457.60">
    <property type="match status" value="1"/>
</dbReference>
<feature type="coiled-coil region" evidence="7">
    <location>
        <begin position="256"/>
        <end position="348"/>
    </location>
</feature>
<dbReference type="PANTHER" id="PTHR23168:SF0">
    <property type="entry name" value="MITOTIC SPINDLE ASSEMBLY CHECKPOINT PROTEIN MAD1"/>
    <property type="match status" value="1"/>
</dbReference>
<evidence type="ECO:0000256" key="4">
    <source>
        <dbReference type="ARBA" id="ARBA00022776"/>
    </source>
</evidence>
<proteinExistence type="inferred from homology"/>
<dbReference type="GO" id="GO:0005635">
    <property type="term" value="C:nuclear envelope"/>
    <property type="evidence" value="ECO:0007669"/>
    <property type="project" value="TreeGrafter"/>
</dbReference>
<dbReference type="Proteomes" id="UP000794436">
    <property type="component" value="Unassembled WGS sequence"/>
</dbReference>
<dbReference type="PANTHER" id="PTHR23168">
    <property type="entry name" value="MITOTIC SPINDLE ASSEMBLY CHECKPOINT PROTEIN MAD1 MITOTIC ARREST DEFICIENT-LIKE PROTEIN 1"/>
    <property type="match status" value="1"/>
</dbReference>
<keyword evidence="6" id="KW-0131">Cell cycle</keyword>
<dbReference type="GO" id="GO:0072686">
    <property type="term" value="C:mitotic spindle"/>
    <property type="evidence" value="ECO:0007669"/>
    <property type="project" value="TreeGrafter"/>
</dbReference>
<dbReference type="Gene3D" id="6.10.250.90">
    <property type="match status" value="1"/>
</dbReference>
<reference evidence="9" key="1">
    <citation type="submission" date="2019-03" db="EMBL/GenBank/DDBJ databases">
        <title>Long read genome sequence of the mycoparasitic Pythium oligandrum ATCC 38472 isolated from sugarbeet rhizosphere.</title>
        <authorList>
            <person name="Gaulin E."/>
        </authorList>
    </citation>
    <scope>NUCLEOTIDE SEQUENCE</scope>
    <source>
        <strain evidence="9">ATCC 38472_TT</strain>
    </source>
</reference>
<evidence type="ECO:0000256" key="5">
    <source>
        <dbReference type="ARBA" id="ARBA00023242"/>
    </source>
</evidence>
<feature type="coiled-coil region" evidence="7">
    <location>
        <begin position="590"/>
        <end position="617"/>
    </location>
</feature>
<dbReference type="OrthoDB" id="331602at2759"/>
<comment type="caution">
    <text evidence="9">The sequence shown here is derived from an EMBL/GenBank/DDBJ whole genome shotgun (WGS) entry which is preliminary data.</text>
</comment>
<evidence type="ECO:0000313" key="10">
    <source>
        <dbReference type="Proteomes" id="UP000794436"/>
    </source>
</evidence>
<evidence type="ECO:0000256" key="3">
    <source>
        <dbReference type="ARBA" id="ARBA00022618"/>
    </source>
</evidence>
<feature type="coiled-coil region" evidence="7">
    <location>
        <begin position="117"/>
        <end position="155"/>
    </location>
</feature>
<dbReference type="EMBL" id="SPLM01000072">
    <property type="protein sequence ID" value="TMW63099.1"/>
    <property type="molecule type" value="Genomic_DNA"/>
</dbReference>
<evidence type="ECO:0000256" key="6">
    <source>
        <dbReference type="ARBA" id="ARBA00023306"/>
    </source>
</evidence>
<keyword evidence="10" id="KW-1185">Reference proteome</keyword>
<feature type="region of interest" description="Disordered" evidence="8">
    <location>
        <begin position="66"/>
        <end position="88"/>
    </location>
</feature>
<keyword evidence="5" id="KW-0539">Nucleus</keyword>
<dbReference type="AlphaFoldDB" id="A0A8K1CGH6"/>
<protein>
    <recommendedName>
        <fullName evidence="11">Mitotic spindle assembly checkpoint protein MAD1</fullName>
    </recommendedName>
</protein>
<organism evidence="9 10">
    <name type="scientific">Pythium oligandrum</name>
    <name type="common">Mycoparasitic fungus</name>
    <dbReference type="NCBI Taxonomy" id="41045"/>
    <lineage>
        <taxon>Eukaryota</taxon>
        <taxon>Sar</taxon>
        <taxon>Stramenopiles</taxon>
        <taxon>Oomycota</taxon>
        <taxon>Peronosporomycetes</taxon>
        <taxon>Pythiales</taxon>
        <taxon>Pythiaceae</taxon>
        <taxon>Pythium</taxon>
    </lineage>
</organism>
<evidence type="ECO:0000256" key="8">
    <source>
        <dbReference type="SAM" id="MobiDB-lite"/>
    </source>
</evidence>
<evidence type="ECO:0000313" key="9">
    <source>
        <dbReference type="EMBL" id="TMW63099.1"/>
    </source>
</evidence>
<accession>A0A8K1CGH6</accession>
<comment type="subcellular location">
    <subcellularLocation>
        <location evidence="1">Nucleus</location>
    </subcellularLocation>
</comment>
<keyword evidence="3" id="KW-0132">Cell division</keyword>
<keyword evidence="7" id="KW-0175">Coiled coil</keyword>
<dbReference type="GO" id="GO:0051315">
    <property type="term" value="P:attachment of mitotic spindle microtubules to kinetochore"/>
    <property type="evidence" value="ECO:0007669"/>
    <property type="project" value="TreeGrafter"/>
</dbReference>
<dbReference type="SUPFAM" id="SSF75704">
    <property type="entry name" value="Mitotic arrest deficient-like 1, Mad1"/>
    <property type="match status" value="1"/>
</dbReference>
<feature type="region of interest" description="Disordered" evidence="8">
    <location>
        <begin position="1"/>
        <end position="22"/>
    </location>
</feature>
<dbReference type="Gene3D" id="1.20.5.170">
    <property type="match status" value="1"/>
</dbReference>
<comment type="similarity">
    <text evidence="2">Belongs to the MAD1 family.</text>
</comment>
<evidence type="ECO:0000256" key="1">
    <source>
        <dbReference type="ARBA" id="ARBA00004123"/>
    </source>
</evidence>
<feature type="coiled-coil region" evidence="7">
    <location>
        <begin position="522"/>
        <end position="563"/>
    </location>
</feature>
<dbReference type="Pfam" id="PF05557">
    <property type="entry name" value="MAD"/>
    <property type="match status" value="1"/>
</dbReference>
<evidence type="ECO:0000256" key="7">
    <source>
        <dbReference type="SAM" id="Coils"/>
    </source>
</evidence>
<gene>
    <name evidence="9" type="ORF">Poli38472_002040</name>
</gene>
<evidence type="ECO:0000256" key="2">
    <source>
        <dbReference type="ARBA" id="ARBA00008029"/>
    </source>
</evidence>
<dbReference type="InterPro" id="IPR008672">
    <property type="entry name" value="Mad1"/>
</dbReference>
<dbReference type="GO" id="GO:0007094">
    <property type="term" value="P:mitotic spindle assembly checkpoint signaling"/>
    <property type="evidence" value="ECO:0007669"/>
    <property type="project" value="InterPro"/>
</dbReference>
<name>A0A8K1CGH6_PYTOL</name>
<sequence>MNPPQCPRDLITTRGNMDGSRRPMDAASFLCSPIPKDPTQLLFMGGTPSASDLPKSRGDSIFDEEMKAETEGRPPLSASKRRQSLPRDMAVVSRDNGALRTTKRPRLEAESVAIVKCDQLTTEIESLRVQLEQKRERHQIELKERDLQVEQLRRQLQYAVTEEEHTRKELKTLTSEYATEKLQLQKKIVELDSKLQFVESTLSEWKEKALESASEVRTVTRQSNLKIQLLTDELEALKTTSASSSLSEQSVAESKVRLLESRLREQEVLAEQATSKLLNASLTVESSKEVRSLKERIAEMETHERRLKTELVELIESSKRSSIHEEKLHSLRQKLTASEQRCAQAQQQVESMGLIQAKLNDLRQFVETLILSKKELLISKDLLQDNPVIAAIQLFKALDQEVKELRDAKRTLHGDIGKLTMENEKLTEAHSSFERQATVEAEQRKELQSEVVTANNAVSHMRKVNEELVALLQTYEKSADEKSSSDVTATRLSLLESALQETAPMVKTVESLVAQLSSSTTAKSYEAELSRLKDELKLAHSENSKLSQHLERVETENTTMERRLGRGELNTETTKVVHLAVNPTSELLRAKGGEDELEKLRKENEQLRAELNKQVSSGPAATPATPITLSSESKLTTTTSYETVEGQKILNQRLKQVFREQIQQYREAVYQLTGFKVDLKKSNGIELLRLRSMYADHDDDELLVRMESNGALELLETDYCAQINQRVFAYLTTCKSFPAFLATLTLHLFEKQTFQG</sequence>
<keyword evidence="4" id="KW-0498">Mitosis</keyword>
<dbReference type="GO" id="GO:0000776">
    <property type="term" value="C:kinetochore"/>
    <property type="evidence" value="ECO:0007669"/>
    <property type="project" value="TreeGrafter"/>
</dbReference>
<feature type="coiled-coil region" evidence="7">
    <location>
        <begin position="181"/>
        <end position="208"/>
    </location>
</feature>
<dbReference type="GO" id="GO:0051301">
    <property type="term" value="P:cell division"/>
    <property type="evidence" value="ECO:0007669"/>
    <property type="project" value="UniProtKB-KW"/>
</dbReference>